<proteinExistence type="predicted"/>
<sequence length="81" mass="9476">EQTDIQVISLDIANSFENVTNSNNIDEDYIIIEPDDQDHDDSNNKQELCKFTESDYSSKDEEINIEDLIRMLFKRVFVNDS</sequence>
<gene>
    <name evidence="1" type="ORF">RPERSI_LOCUS8182</name>
</gene>
<feature type="non-terminal residue" evidence="1">
    <location>
        <position position="1"/>
    </location>
</feature>
<keyword evidence="2" id="KW-1185">Reference proteome</keyword>
<name>A0ACA9NP43_9GLOM</name>
<evidence type="ECO:0000313" key="2">
    <source>
        <dbReference type="Proteomes" id="UP000789920"/>
    </source>
</evidence>
<dbReference type="Proteomes" id="UP000789920">
    <property type="component" value="Unassembled WGS sequence"/>
</dbReference>
<reference evidence="1" key="1">
    <citation type="submission" date="2021-06" db="EMBL/GenBank/DDBJ databases">
        <authorList>
            <person name="Kallberg Y."/>
            <person name="Tangrot J."/>
            <person name="Rosling A."/>
        </authorList>
    </citation>
    <scope>NUCLEOTIDE SEQUENCE</scope>
    <source>
        <strain evidence="1">MA461A</strain>
    </source>
</reference>
<protein>
    <submittedName>
        <fullName evidence="1">2630_t:CDS:1</fullName>
    </submittedName>
</protein>
<accession>A0ACA9NP43</accession>
<comment type="caution">
    <text evidence="1">The sequence shown here is derived from an EMBL/GenBank/DDBJ whole genome shotgun (WGS) entry which is preliminary data.</text>
</comment>
<evidence type="ECO:0000313" key="1">
    <source>
        <dbReference type="EMBL" id="CAG8658728.1"/>
    </source>
</evidence>
<organism evidence="1 2">
    <name type="scientific">Racocetra persica</name>
    <dbReference type="NCBI Taxonomy" id="160502"/>
    <lineage>
        <taxon>Eukaryota</taxon>
        <taxon>Fungi</taxon>
        <taxon>Fungi incertae sedis</taxon>
        <taxon>Mucoromycota</taxon>
        <taxon>Glomeromycotina</taxon>
        <taxon>Glomeromycetes</taxon>
        <taxon>Diversisporales</taxon>
        <taxon>Gigasporaceae</taxon>
        <taxon>Racocetra</taxon>
    </lineage>
</organism>
<dbReference type="EMBL" id="CAJVQC010014599">
    <property type="protein sequence ID" value="CAG8658728.1"/>
    <property type="molecule type" value="Genomic_DNA"/>
</dbReference>